<dbReference type="Proteomes" id="UP000198948">
    <property type="component" value="Unassembled WGS sequence"/>
</dbReference>
<protein>
    <submittedName>
        <fullName evidence="1">Uncharacterized protein</fullName>
    </submittedName>
</protein>
<sequence>MPNMPTLPSIPDIVYKDIAEKTYSTDELNIGYQFYDSNYVIVAKLDNPDGNGAQGIAVVSKKDYDKGNFSNIIISYRGTEPSAGDGDINADINQIIFGVSDKVDGMGNPIPTQFDTALNFANEIKNTYNPQNMSVTGHSLGGGLAAYVGAELDIYGKMFSAPNVFRLLSDAAKKR</sequence>
<dbReference type="SUPFAM" id="SSF53474">
    <property type="entry name" value="alpha/beta-Hydrolases"/>
    <property type="match status" value="1"/>
</dbReference>
<organism evidence="1 2">
    <name type="scientific">Isobaculum melis</name>
    <dbReference type="NCBI Taxonomy" id="142588"/>
    <lineage>
        <taxon>Bacteria</taxon>
        <taxon>Bacillati</taxon>
        <taxon>Bacillota</taxon>
        <taxon>Bacilli</taxon>
        <taxon>Lactobacillales</taxon>
        <taxon>Carnobacteriaceae</taxon>
        <taxon>Isobaculum</taxon>
    </lineage>
</organism>
<evidence type="ECO:0000313" key="2">
    <source>
        <dbReference type="Proteomes" id="UP000198948"/>
    </source>
</evidence>
<proteinExistence type="predicted"/>
<accession>A0A1H9ULM5</accession>
<feature type="non-terminal residue" evidence="1">
    <location>
        <position position="175"/>
    </location>
</feature>
<dbReference type="EMBL" id="FOHA01000040">
    <property type="protein sequence ID" value="SES10201.1"/>
    <property type="molecule type" value="Genomic_DNA"/>
</dbReference>
<dbReference type="AlphaFoldDB" id="A0A1H9ULM5"/>
<dbReference type="Gene3D" id="3.40.50.1820">
    <property type="entry name" value="alpha/beta hydrolase"/>
    <property type="match status" value="1"/>
</dbReference>
<gene>
    <name evidence="1" type="ORF">SAMN04488559_1404</name>
</gene>
<name>A0A1H9ULM5_9LACT</name>
<dbReference type="STRING" id="142588.SAMN04488559_1404"/>
<evidence type="ECO:0000313" key="1">
    <source>
        <dbReference type="EMBL" id="SES10201.1"/>
    </source>
</evidence>
<dbReference type="InterPro" id="IPR029058">
    <property type="entry name" value="AB_hydrolase_fold"/>
</dbReference>
<keyword evidence="2" id="KW-1185">Reference proteome</keyword>
<reference evidence="1 2" key="1">
    <citation type="submission" date="2016-10" db="EMBL/GenBank/DDBJ databases">
        <authorList>
            <person name="de Groot N.N."/>
        </authorList>
    </citation>
    <scope>NUCLEOTIDE SEQUENCE [LARGE SCALE GENOMIC DNA]</scope>
    <source>
        <strain evidence="1 2">DSM 13760</strain>
    </source>
</reference>
<dbReference type="Pfam" id="PF26363">
    <property type="entry name" value="Phospholipase-like"/>
    <property type="match status" value="1"/>
</dbReference>